<accession>A0A7W5FTY9</accession>
<sequence length="84" mass="9248">MKTLIISSRELGRNVGEAKKASQDRPVVITERGKPSHVLMSISQYRELALKSLSLATALAQDGNADVELEIPELRGLYRVAELD</sequence>
<dbReference type="SUPFAM" id="SSF143120">
    <property type="entry name" value="YefM-like"/>
    <property type="match status" value="1"/>
</dbReference>
<keyword evidence="4" id="KW-1185">Reference proteome</keyword>
<dbReference type="AlphaFoldDB" id="A0A7W5FTY9"/>
<evidence type="ECO:0000313" key="3">
    <source>
        <dbReference type="EMBL" id="MBB3119390.1"/>
    </source>
</evidence>
<dbReference type="InterPro" id="IPR006442">
    <property type="entry name" value="Antitoxin_Phd/YefM"/>
</dbReference>
<dbReference type="Proteomes" id="UP000541535">
    <property type="component" value="Unassembled WGS sequence"/>
</dbReference>
<comment type="similarity">
    <text evidence="1 2">Belongs to the phD/YefM antitoxin family.</text>
</comment>
<evidence type="ECO:0000313" key="4">
    <source>
        <dbReference type="Proteomes" id="UP000541535"/>
    </source>
</evidence>
<dbReference type="EMBL" id="JACHXD010000006">
    <property type="protein sequence ID" value="MBB3119390.1"/>
    <property type="molecule type" value="Genomic_DNA"/>
</dbReference>
<dbReference type="RefSeq" id="WP_183441233.1">
    <property type="nucleotide sequence ID" value="NZ_JACHXD010000006.1"/>
</dbReference>
<organism evidence="3 4">
    <name type="scientific">Pseudoduganella violacea</name>
    <dbReference type="NCBI Taxonomy" id="1715466"/>
    <lineage>
        <taxon>Bacteria</taxon>
        <taxon>Pseudomonadati</taxon>
        <taxon>Pseudomonadota</taxon>
        <taxon>Betaproteobacteria</taxon>
        <taxon>Burkholderiales</taxon>
        <taxon>Oxalobacteraceae</taxon>
        <taxon>Telluria group</taxon>
        <taxon>Pseudoduganella</taxon>
    </lineage>
</organism>
<dbReference type="NCBIfam" id="TIGR01552">
    <property type="entry name" value="phd_fam"/>
    <property type="match status" value="1"/>
</dbReference>
<evidence type="ECO:0000256" key="2">
    <source>
        <dbReference type="RuleBase" id="RU362080"/>
    </source>
</evidence>
<evidence type="ECO:0000256" key="1">
    <source>
        <dbReference type="ARBA" id="ARBA00009981"/>
    </source>
</evidence>
<comment type="function">
    <text evidence="2">Antitoxin component of a type II toxin-antitoxin (TA) system.</text>
</comment>
<reference evidence="3 4" key="1">
    <citation type="submission" date="2020-08" db="EMBL/GenBank/DDBJ databases">
        <title>Genomic Encyclopedia of Type Strains, Phase III (KMG-III): the genomes of soil and plant-associated and newly described type strains.</title>
        <authorList>
            <person name="Whitman W."/>
        </authorList>
    </citation>
    <scope>NUCLEOTIDE SEQUENCE [LARGE SCALE GENOMIC DNA]</scope>
    <source>
        <strain evidence="3 4">CECT 8897</strain>
    </source>
</reference>
<proteinExistence type="inferred from homology"/>
<comment type="caution">
    <text evidence="3">The sequence shown here is derived from an EMBL/GenBank/DDBJ whole genome shotgun (WGS) entry which is preliminary data.</text>
</comment>
<protein>
    <recommendedName>
        <fullName evidence="2">Antitoxin</fullName>
    </recommendedName>
</protein>
<dbReference type="InterPro" id="IPR036165">
    <property type="entry name" value="YefM-like_sf"/>
</dbReference>
<gene>
    <name evidence="3" type="ORF">FHS03_002442</name>
</gene>
<dbReference type="Pfam" id="PF02604">
    <property type="entry name" value="PhdYeFM_antitox"/>
    <property type="match status" value="1"/>
</dbReference>
<name>A0A7W5FTY9_9BURK</name>
<dbReference type="Gene3D" id="3.40.1620.10">
    <property type="entry name" value="YefM-like domain"/>
    <property type="match status" value="1"/>
</dbReference>